<dbReference type="EMBL" id="BARV01031867">
    <property type="protein sequence ID" value="GAI42470.1"/>
    <property type="molecule type" value="Genomic_DNA"/>
</dbReference>
<dbReference type="AlphaFoldDB" id="X1PTR5"/>
<organism evidence="1">
    <name type="scientific">marine sediment metagenome</name>
    <dbReference type="NCBI Taxonomy" id="412755"/>
    <lineage>
        <taxon>unclassified sequences</taxon>
        <taxon>metagenomes</taxon>
        <taxon>ecological metagenomes</taxon>
    </lineage>
</organism>
<sequence>MKIHVHHPALLKIVKETPAGDEIILDNLSSLEEGRLESDAI</sequence>
<comment type="caution">
    <text evidence="1">The sequence shown here is derived from an EMBL/GenBank/DDBJ whole genome shotgun (WGS) entry which is preliminary data.</text>
</comment>
<gene>
    <name evidence="1" type="ORF">S06H3_50338</name>
</gene>
<reference evidence="1" key="1">
    <citation type="journal article" date="2014" name="Front. Microbiol.">
        <title>High frequency of phylogenetically diverse reductive dehalogenase-homologous genes in deep subseafloor sedimentary metagenomes.</title>
        <authorList>
            <person name="Kawai M."/>
            <person name="Futagami T."/>
            <person name="Toyoda A."/>
            <person name="Takaki Y."/>
            <person name="Nishi S."/>
            <person name="Hori S."/>
            <person name="Arai W."/>
            <person name="Tsubouchi T."/>
            <person name="Morono Y."/>
            <person name="Uchiyama I."/>
            <person name="Ito T."/>
            <person name="Fujiyama A."/>
            <person name="Inagaki F."/>
            <person name="Takami H."/>
        </authorList>
    </citation>
    <scope>NUCLEOTIDE SEQUENCE</scope>
    <source>
        <strain evidence="1">Expedition CK06-06</strain>
    </source>
</reference>
<evidence type="ECO:0000313" key="1">
    <source>
        <dbReference type="EMBL" id="GAI42470.1"/>
    </source>
</evidence>
<name>X1PTR5_9ZZZZ</name>
<accession>X1PTR5</accession>
<proteinExistence type="predicted"/>
<protein>
    <submittedName>
        <fullName evidence="1">Uncharacterized protein</fullName>
    </submittedName>
</protein>